<dbReference type="GO" id="GO:0044038">
    <property type="term" value="P:cell wall macromolecule biosynthetic process"/>
    <property type="evidence" value="ECO:0007669"/>
    <property type="project" value="TreeGrafter"/>
</dbReference>
<dbReference type="GO" id="GO:0009103">
    <property type="term" value="P:lipopolysaccharide biosynthetic process"/>
    <property type="evidence" value="ECO:0007669"/>
    <property type="project" value="TreeGrafter"/>
</dbReference>
<feature type="transmembrane region" description="Helical" evidence="8">
    <location>
        <begin position="195"/>
        <end position="214"/>
    </location>
</feature>
<feature type="transmembrane region" description="Helical" evidence="8">
    <location>
        <begin position="323"/>
        <end position="342"/>
    </location>
</feature>
<dbReference type="STRING" id="203124.Tery_2661"/>
<feature type="transmembrane region" description="Helical" evidence="8">
    <location>
        <begin position="275"/>
        <end position="293"/>
    </location>
</feature>
<feature type="transmembrane region" description="Helical" evidence="8">
    <location>
        <begin position="23"/>
        <end position="41"/>
    </location>
</feature>
<protein>
    <submittedName>
        <fullName evidence="9">Glycosyl transferase, family 4</fullName>
    </submittedName>
</protein>
<proteinExistence type="predicted"/>
<feature type="transmembrane region" description="Helical" evidence="8">
    <location>
        <begin position="70"/>
        <end position="88"/>
    </location>
</feature>
<evidence type="ECO:0000256" key="5">
    <source>
        <dbReference type="ARBA" id="ARBA00022989"/>
    </source>
</evidence>
<sequence>MIIEKINNLLLTLNPPLLQIPNYFYHLITLIISTLLVLLTTPTIKKIALIIGLVDHPGGRKIHKQPMVRLGGVSIFISSLIALLIVWWLGGFIDTNGNILPPEKEFEIWGVTVGGIAFFVIGLADDLFGLSPLFRLFTQIIAASIAWVVGVQIQFLTIPFYGLAHIDILLSWPVTVIWLVGMANAINWIDGVDGLAAGVSGIAAFMMLIVSIFMDQPAAALIAAALAGATLGFLRYNFNPAQIFMGDGGAYYVGFTLAGVGVIGLVKTTMVTSVVLPYLILAVPILDMSAVILDRLRNGKSPFIADKRHLHHRLLDAGLSQRLTVFFIYSLTLWAGSLAMAFSGIPSGTIYAFSATGLLAYTSWKVWKQKQA</sequence>
<dbReference type="CDD" id="cd06853">
    <property type="entry name" value="GT_WecA_like"/>
    <property type="match status" value="1"/>
</dbReference>
<dbReference type="PANTHER" id="PTHR22926">
    <property type="entry name" value="PHOSPHO-N-ACETYLMURAMOYL-PENTAPEPTIDE-TRANSFERASE"/>
    <property type="match status" value="1"/>
</dbReference>
<keyword evidence="5 8" id="KW-1133">Transmembrane helix</keyword>
<evidence type="ECO:0000313" key="9">
    <source>
        <dbReference type="EMBL" id="ABG51854.1"/>
    </source>
</evidence>
<dbReference type="GO" id="GO:0046872">
    <property type="term" value="F:metal ion binding"/>
    <property type="evidence" value="ECO:0007669"/>
    <property type="project" value="UniProtKB-KW"/>
</dbReference>
<evidence type="ECO:0000256" key="3">
    <source>
        <dbReference type="ARBA" id="ARBA00022679"/>
    </source>
</evidence>
<feature type="transmembrane region" description="Helical" evidence="8">
    <location>
        <begin position="108"/>
        <end position="128"/>
    </location>
</feature>
<feature type="transmembrane region" description="Helical" evidence="8">
    <location>
        <begin position="168"/>
        <end position="188"/>
    </location>
</feature>
<evidence type="ECO:0000256" key="1">
    <source>
        <dbReference type="ARBA" id="ARBA00004651"/>
    </source>
</evidence>
<feature type="transmembrane region" description="Helical" evidence="8">
    <location>
        <begin position="250"/>
        <end position="269"/>
    </location>
</feature>
<evidence type="ECO:0000256" key="8">
    <source>
        <dbReference type="SAM" id="Phobius"/>
    </source>
</evidence>
<comment type="subcellular location">
    <subcellularLocation>
        <location evidence="1">Cell membrane</location>
        <topology evidence="1">Multi-pass membrane protein</topology>
    </subcellularLocation>
</comment>
<evidence type="ECO:0000256" key="4">
    <source>
        <dbReference type="ARBA" id="ARBA00022692"/>
    </source>
</evidence>
<dbReference type="GO" id="GO:0005886">
    <property type="term" value="C:plasma membrane"/>
    <property type="evidence" value="ECO:0007669"/>
    <property type="project" value="UniProtKB-SubCell"/>
</dbReference>
<gene>
    <name evidence="9" type="ordered locus">Tery_2661</name>
</gene>
<dbReference type="GO" id="GO:0071555">
    <property type="term" value="P:cell wall organization"/>
    <property type="evidence" value="ECO:0007669"/>
    <property type="project" value="TreeGrafter"/>
</dbReference>
<feature type="transmembrane region" description="Helical" evidence="8">
    <location>
        <begin position="140"/>
        <end position="162"/>
    </location>
</feature>
<dbReference type="GO" id="GO:0016780">
    <property type="term" value="F:phosphotransferase activity, for other substituted phosphate groups"/>
    <property type="evidence" value="ECO:0007669"/>
    <property type="project" value="InterPro"/>
</dbReference>
<feature type="transmembrane region" description="Helical" evidence="8">
    <location>
        <begin position="220"/>
        <end position="238"/>
    </location>
</feature>
<dbReference type="KEGG" id="ter:Tery_2661"/>
<keyword evidence="7" id="KW-0479">Metal-binding</keyword>
<dbReference type="InterPro" id="IPR000715">
    <property type="entry name" value="Glycosyl_transferase_4"/>
</dbReference>
<name>Q111H0_TRIEI</name>
<dbReference type="HOGENOM" id="CLU_023982_2_3_3"/>
<evidence type="ECO:0000256" key="7">
    <source>
        <dbReference type="PIRSR" id="PIRSR600715-1"/>
    </source>
</evidence>
<keyword evidence="7" id="KW-0460">Magnesium</keyword>
<keyword evidence="4 8" id="KW-0812">Transmembrane</keyword>
<evidence type="ECO:0000256" key="6">
    <source>
        <dbReference type="ARBA" id="ARBA00023136"/>
    </source>
</evidence>
<accession>Q111H0</accession>
<dbReference type="eggNOG" id="COG0472">
    <property type="taxonomic scope" value="Bacteria"/>
</dbReference>
<comment type="cofactor">
    <cofactor evidence="7">
        <name>Mg(2+)</name>
        <dbReference type="ChEBI" id="CHEBI:18420"/>
    </cofactor>
</comment>
<dbReference type="Pfam" id="PF00953">
    <property type="entry name" value="Glycos_transf_4"/>
    <property type="match status" value="1"/>
</dbReference>
<keyword evidence="2" id="KW-1003">Cell membrane</keyword>
<keyword evidence="6 8" id="KW-0472">Membrane</keyword>
<keyword evidence="3 9" id="KW-0808">Transferase</keyword>
<dbReference type="PANTHER" id="PTHR22926:SF3">
    <property type="entry name" value="UNDECAPRENYL-PHOSPHATE ALPHA-N-ACETYLGLUCOSAMINYL 1-PHOSPHATE TRANSFERASE"/>
    <property type="match status" value="1"/>
</dbReference>
<dbReference type="EMBL" id="CP000393">
    <property type="protein sequence ID" value="ABG51854.1"/>
    <property type="molecule type" value="Genomic_DNA"/>
</dbReference>
<organism evidence="9">
    <name type="scientific">Trichodesmium erythraeum (strain IMS101)</name>
    <dbReference type="NCBI Taxonomy" id="203124"/>
    <lineage>
        <taxon>Bacteria</taxon>
        <taxon>Bacillati</taxon>
        <taxon>Cyanobacteriota</taxon>
        <taxon>Cyanophyceae</taxon>
        <taxon>Oscillatoriophycideae</taxon>
        <taxon>Oscillatoriales</taxon>
        <taxon>Microcoleaceae</taxon>
        <taxon>Trichodesmium</taxon>
    </lineage>
</organism>
<feature type="binding site" evidence="7">
    <location>
        <position position="187"/>
    </location>
    <ligand>
        <name>Mg(2+)</name>
        <dbReference type="ChEBI" id="CHEBI:18420"/>
    </ligand>
</feature>
<evidence type="ECO:0000256" key="2">
    <source>
        <dbReference type="ARBA" id="ARBA00022475"/>
    </source>
</evidence>
<feature type="binding site" evidence="7">
    <location>
        <position position="247"/>
    </location>
    <ligand>
        <name>Mg(2+)</name>
        <dbReference type="ChEBI" id="CHEBI:18420"/>
    </ligand>
</feature>
<feature type="transmembrane region" description="Helical" evidence="8">
    <location>
        <begin position="348"/>
        <end position="367"/>
    </location>
</feature>
<reference evidence="9" key="1">
    <citation type="submission" date="2006-06" db="EMBL/GenBank/DDBJ databases">
        <title>Complete sequence of Trichodesmium erythraeum IMS101.</title>
        <authorList>
            <consortium name="US DOE Joint Genome Institute"/>
            <person name="Copeland A."/>
            <person name="Lucas S."/>
            <person name="Lapidus A."/>
            <person name="Barry K."/>
            <person name="Detter J.C."/>
            <person name="Glavina del Rio T."/>
            <person name="Hammon N."/>
            <person name="Israni S."/>
            <person name="Dalin E."/>
            <person name="Tice H."/>
            <person name="Pitluck S."/>
            <person name="Kiss H."/>
            <person name="Munk A.C."/>
            <person name="Brettin T."/>
            <person name="Bruce D."/>
            <person name="Han C."/>
            <person name="Tapia R."/>
            <person name="Gilna P."/>
            <person name="Schmutz J."/>
            <person name="Larimer F."/>
            <person name="Land M."/>
            <person name="Hauser L."/>
            <person name="Kyrpides N."/>
            <person name="Kim E."/>
            <person name="Richardson P."/>
        </authorList>
    </citation>
    <scope>NUCLEOTIDE SEQUENCE [LARGE SCALE GENOMIC DNA]</scope>
    <source>
        <strain evidence="9">IMS101</strain>
    </source>
</reference>
<dbReference type="InterPro" id="IPR018480">
    <property type="entry name" value="PNAcMuramoyl-5peptid_Trfase_CS"/>
</dbReference>
<dbReference type="PROSITE" id="PS01348">
    <property type="entry name" value="MRAY_2"/>
    <property type="match status" value="1"/>
</dbReference>
<dbReference type="AlphaFoldDB" id="Q111H0"/>